<dbReference type="RefSeq" id="XP_007296598.1">
    <property type="nucleotide sequence ID" value="XM_007296536.1"/>
</dbReference>
<accession>K1WK76</accession>
<organism evidence="6 7">
    <name type="scientific">Marssonina brunnea f. sp. multigermtubi (strain MB_m1)</name>
    <name type="common">Marssonina leaf spot fungus</name>
    <dbReference type="NCBI Taxonomy" id="1072389"/>
    <lineage>
        <taxon>Eukaryota</taxon>
        <taxon>Fungi</taxon>
        <taxon>Dikarya</taxon>
        <taxon>Ascomycota</taxon>
        <taxon>Pezizomycotina</taxon>
        <taxon>Leotiomycetes</taxon>
        <taxon>Helotiales</taxon>
        <taxon>Drepanopezizaceae</taxon>
        <taxon>Drepanopeziza</taxon>
    </lineage>
</organism>
<gene>
    <name evidence="6" type="ORF">MBM_08709</name>
</gene>
<dbReference type="Pfam" id="PF00743">
    <property type="entry name" value="FMO-like"/>
    <property type="match status" value="1"/>
</dbReference>
<feature type="compositionally biased region" description="Polar residues" evidence="5">
    <location>
        <begin position="469"/>
        <end position="490"/>
    </location>
</feature>
<dbReference type="KEGG" id="mbe:MBM_08709"/>
<dbReference type="GeneID" id="18764644"/>
<dbReference type="PANTHER" id="PTHR43098">
    <property type="entry name" value="L-ORNITHINE N(5)-MONOOXYGENASE-RELATED"/>
    <property type="match status" value="1"/>
</dbReference>
<dbReference type="OMA" id="YRYSWDL"/>
<dbReference type="Gene3D" id="3.50.50.60">
    <property type="entry name" value="FAD/NAD(P)-binding domain"/>
    <property type="match status" value="3"/>
</dbReference>
<name>K1WK76_MARBU</name>
<sequence length="571" mass="63923">MWPQDLDALVVGAGFGGIYQLKKLLDQGLNVKAIDKAGDVGGTWYWNRYPGAMSDTRSFLYRYSWDHEDLVEYPWDSEYLQGPEILKYLEHVVERHHLRPHFQFGTEMLGADWSDSERRWTVALSTGEVVKTTYLVTALGLLSRTNFPQIHNLDQFAGELYHTAAWPRDADLRGKRVGVIGNGSTGVQLITALAKSEELQQLLCFQRNPQYTVPAGNGPVTREARKALNENYRAVWEEAMRSKFAFGIHETTRTTASVSAEERERIYEEAWAKGNGFCFMFETFGDISIDEAANTAAADFIQRKIRAIVQDKEKARKLCPTQWYARRPLCDSNYYEQFNRANVDIVDIKTHPITELTPAGIKTADGRVYELDVLICATGFDAVDGNYTRMCVRGRGGETLKDHWAETGPTSYLGMSVANFPNLFMVLGPNGPFSNQPPAIESQVDFIAELIARAESTAPRATVRGPASAQANGFTMPEPTQAQGGSQTQEAGPGVVCRGVIEAELEAEKSWTEHCERISADSLFRRVDSWIFGKNIPGKKAATVFYFGGLGAYRKEVRDRIEDDLRGFRVS</sequence>
<feature type="region of interest" description="Disordered" evidence="5">
    <location>
        <begin position="458"/>
        <end position="492"/>
    </location>
</feature>
<evidence type="ECO:0000256" key="2">
    <source>
        <dbReference type="ARBA" id="ARBA00022827"/>
    </source>
</evidence>
<dbReference type="SUPFAM" id="SSF51905">
    <property type="entry name" value="FAD/NAD(P)-binding domain"/>
    <property type="match status" value="2"/>
</dbReference>
<dbReference type="GO" id="GO:0004499">
    <property type="term" value="F:N,N-dimethylaniline monooxygenase activity"/>
    <property type="evidence" value="ECO:0007669"/>
    <property type="project" value="InterPro"/>
</dbReference>
<dbReference type="HOGENOM" id="CLU_006937_8_1_1"/>
<dbReference type="eggNOG" id="KOG1399">
    <property type="taxonomic scope" value="Eukaryota"/>
</dbReference>
<dbReference type="PANTHER" id="PTHR43098:SF5">
    <property type="entry name" value="DUAL-FUNCTIONAL MONOOXYGENASE_METHYLTRANSFERASE PSOF"/>
    <property type="match status" value="1"/>
</dbReference>
<dbReference type="OrthoDB" id="66881at2759"/>
<evidence type="ECO:0000256" key="1">
    <source>
        <dbReference type="ARBA" id="ARBA00022630"/>
    </source>
</evidence>
<keyword evidence="3" id="KW-0521">NADP</keyword>
<evidence type="ECO:0000256" key="3">
    <source>
        <dbReference type="ARBA" id="ARBA00022857"/>
    </source>
</evidence>
<dbReference type="AlphaFoldDB" id="K1WK76"/>
<reference evidence="6 7" key="1">
    <citation type="journal article" date="2012" name="BMC Genomics">
        <title>Sequencing the genome of Marssonina brunnea reveals fungus-poplar co-evolution.</title>
        <authorList>
            <person name="Zhu S."/>
            <person name="Cao Y.-Z."/>
            <person name="Jiang C."/>
            <person name="Tan B.-Y."/>
            <person name="Wang Z."/>
            <person name="Feng S."/>
            <person name="Zhang L."/>
            <person name="Su X.-H."/>
            <person name="Brejova B."/>
            <person name="Vinar T."/>
            <person name="Xu M."/>
            <person name="Wang M.-X."/>
            <person name="Zhang S.-G."/>
            <person name="Huang M.-R."/>
            <person name="Wu R."/>
            <person name="Zhou Y."/>
        </authorList>
    </citation>
    <scope>NUCLEOTIDE SEQUENCE [LARGE SCALE GENOMIC DNA]</scope>
    <source>
        <strain evidence="6 7">MB_m1</strain>
    </source>
</reference>
<keyword evidence="2" id="KW-0274">FAD</keyword>
<dbReference type="Proteomes" id="UP000006753">
    <property type="component" value="Unassembled WGS sequence"/>
</dbReference>
<keyword evidence="7" id="KW-1185">Reference proteome</keyword>
<dbReference type="GO" id="GO:0050660">
    <property type="term" value="F:flavin adenine dinucleotide binding"/>
    <property type="evidence" value="ECO:0007669"/>
    <property type="project" value="InterPro"/>
</dbReference>
<evidence type="ECO:0000256" key="4">
    <source>
        <dbReference type="ARBA" id="ARBA00023002"/>
    </source>
</evidence>
<dbReference type="InterPro" id="IPR050775">
    <property type="entry name" value="FAD-binding_Monooxygenases"/>
</dbReference>
<proteinExistence type="predicted"/>
<dbReference type="EMBL" id="JH921451">
    <property type="protein sequence ID" value="EKD13266.1"/>
    <property type="molecule type" value="Genomic_DNA"/>
</dbReference>
<evidence type="ECO:0000256" key="5">
    <source>
        <dbReference type="SAM" id="MobiDB-lite"/>
    </source>
</evidence>
<dbReference type="InterPro" id="IPR036188">
    <property type="entry name" value="FAD/NAD-bd_sf"/>
</dbReference>
<protein>
    <submittedName>
        <fullName evidence="6">Monooxygenase</fullName>
    </submittedName>
</protein>
<dbReference type="InParanoid" id="K1WK76"/>
<keyword evidence="6" id="KW-0503">Monooxygenase</keyword>
<keyword evidence="4" id="KW-0560">Oxidoreductase</keyword>
<evidence type="ECO:0000313" key="6">
    <source>
        <dbReference type="EMBL" id="EKD13266.1"/>
    </source>
</evidence>
<evidence type="ECO:0000313" key="7">
    <source>
        <dbReference type="Proteomes" id="UP000006753"/>
    </source>
</evidence>
<keyword evidence="1" id="KW-0285">Flavoprotein</keyword>
<dbReference type="InterPro" id="IPR020946">
    <property type="entry name" value="Flavin_mOase-like"/>
</dbReference>
<dbReference type="GO" id="GO:0050661">
    <property type="term" value="F:NADP binding"/>
    <property type="evidence" value="ECO:0007669"/>
    <property type="project" value="InterPro"/>
</dbReference>